<feature type="transmembrane region" description="Helical" evidence="1">
    <location>
        <begin position="30"/>
        <end position="48"/>
    </location>
</feature>
<protein>
    <recommendedName>
        <fullName evidence="4">DUF3899 domain-containing protein</fullName>
    </recommendedName>
</protein>
<keyword evidence="1" id="KW-0812">Transmembrane</keyword>
<proteinExistence type="predicted"/>
<evidence type="ECO:0000313" key="3">
    <source>
        <dbReference type="Proteomes" id="UP000602076"/>
    </source>
</evidence>
<evidence type="ECO:0000256" key="1">
    <source>
        <dbReference type="SAM" id="Phobius"/>
    </source>
</evidence>
<comment type="caution">
    <text evidence="2">The sequence shown here is derived from an EMBL/GenBank/DDBJ whole genome shotgun (WGS) entry which is preliminary data.</text>
</comment>
<dbReference type="Proteomes" id="UP000602076">
    <property type="component" value="Unassembled WGS sequence"/>
</dbReference>
<gene>
    <name evidence="2" type="ORF">IEO70_03510</name>
</gene>
<keyword evidence="3" id="KW-1185">Reference proteome</keyword>
<evidence type="ECO:0000313" key="2">
    <source>
        <dbReference type="EMBL" id="MBD3107422.1"/>
    </source>
</evidence>
<reference evidence="2" key="1">
    <citation type="submission" date="2020-09" db="EMBL/GenBank/DDBJ databases">
        <title>Bacillus faecalis sp. nov., a moderately halophilic bacterium isolated from cow faeces.</title>
        <authorList>
            <person name="Jiang L."/>
            <person name="Lee J."/>
        </authorList>
    </citation>
    <scope>NUCLEOTIDE SEQUENCE</scope>
    <source>
        <strain evidence="2">AGMB 02131</strain>
    </source>
</reference>
<keyword evidence="1" id="KW-1133">Transmembrane helix</keyword>
<keyword evidence="1" id="KW-0472">Membrane</keyword>
<evidence type="ECO:0008006" key="4">
    <source>
        <dbReference type="Google" id="ProtNLM"/>
    </source>
</evidence>
<organism evidence="2 3">
    <name type="scientific">Peribacillus faecalis</name>
    <dbReference type="NCBI Taxonomy" id="2772559"/>
    <lineage>
        <taxon>Bacteria</taxon>
        <taxon>Bacillati</taxon>
        <taxon>Bacillota</taxon>
        <taxon>Bacilli</taxon>
        <taxon>Bacillales</taxon>
        <taxon>Bacillaceae</taxon>
        <taxon>Peribacillus</taxon>
    </lineage>
</organism>
<dbReference type="AlphaFoldDB" id="A0A927HAD1"/>
<dbReference type="EMBL" id="JACXSI010000006">
    <property type="protein sequence ID" value="MBD3107422.1"/>
    <property type="molecule type" value="Genomic_DNA"/>
</dbReference>
<sequence>MKQFLTILATLVFLIALNFGISSVTDTHFVDFSFVVGLTVSVLIWYFTSKGGYTAKHADTLAQAETMNWKIKNEKFSFRFNTAFLTAIAYTVVAIGITFYYYKDYFLT</sequence>
<accession>A0A927HAD1</accession>
<feature type="transmembrane region" description="Helical" evidence="1">
    <location>
        <begin position="80"/>
        <end position="102"/>
    </location>
</feature>
<dbReference type="RefSeq" id="WP_190996967.1">
    <property type="nucleotide sequence ID" value="NZ_JACXSI010000006.1"/>
</dbReference>
<name>A0A927HAD1_9BACI</name>